<feature type="compositionally biased region" description="Polar residues" evidence="5">
    <location>
        <begin position="353"/>
        <end position="365"/>
    </location>
</feature>
<organism evidence="7 8">
    <name type="scientific">Torulaspora globosa</name>
    <dbReference type="NCBI Taxonomy" id="48254"/>
    <lineage>
        <taxon>Eukaryota</taxon>
        <taxon>Fungi</taxon>
        <taxon>Dikarya</taxon>
        <taxon>Ascomycota</taxon>
        <taxon>Saccharomycotina</taxon>
        <taxon>Saccharomycetes</taxon>
        <taxon>Saccharomycetales</taxon>
        <taxon>Saccharomycetaceae</taxon>
        <taxon>Torulaspora</taxon>
    </lineage>
</organism>
<keyword evidence="3" id="KW-0539">Nucleus</keyword>
<evidence type="ECO:0000313" key="8">
    <source>
        <dbReference type="Proteomes" id="UP000510647"/>
    </source>
</evidence>
<gene>
    <name evidence="7" type="ORF">HG537_0A00960</name>
</gene>
<reference evidence="7 8" key="1">
    <citation type="submission" date="2020-06" db="EMBL/GenBank/DDBJ databases">
        <title>The yeast mating-type switching endonuclease HO is a domesticated member of an unorthodox homing genetic element family.</title>
        <authorList>
            <person name="Coughlan A.Y."/>
            <person name="Lombardi L."/>
            <person name="Braun-Galleani S."/>
            <person name="Martos A.R."/>
            <person name="Galeote V."/>
            <person name="Bigey F."/>
            <person name="Dequin S."/>
            <person name="Byrne K.P."/>
            <person name="Wolfe K.H."/>
        </authorList>
    </citation>
    <scope>NUCLEOTIDE SEQUENCE [LARGE SCALE GENOMIC DNA]</scope>
    <source>
        <strain evidence="7 8">CBS2947</strain>
    </source>
</reference>
<keyword evidence="2" id="KW-0238">DNA-binding</keyword>
<dbReference type="PANTHER" id="PTHR10015">
    <property type="entry name" value="HEAT SHOCK TRANSCRIPTION FACTOR"/>
    <property type="match status" value="1"/>
</dbReference>
<dbReference type="GO" id="GO:0005634">
    <property type="term" value="C:nucleus"/>
    <property type="evidence" value="ECO:0007669"/>
    <property type="project" value="UniProtKB-SubCell"/>
</dbReference>
<proteinExistence type="inferred from homology"/>
<evidence type="ECO:0000256" key="3">
    <source>
        <dbReference type="ARBA" id="ARBA00023242"/>
    </source>
</evidence>
<sequence>MHSRTFIHQLHAILSESHLQEWIKWSDEDESTFMLKPYDSGFSRMVLKRYFKHGNVSSFVRQLHMYGFHKISTVPETTSGKSGGLRDRSEVLWCFSHPQGLFRKDADVATLKKIQRKSTGVGKDGKRKNVLSTVCINYVGTSQSGQEVSVPFLEQQLQYDRRHYASLPLLPPAAPGLQKQEPQQQQQPLLPHLHRKEHLIARSRTISLPEVIQQSAAATAPSSTASTPAPVPAQYRSSSPLYSLNALQYQSSFPHASCPPGSYATPGSSVVSSNGAEVCPISDYYQRLENNLQILRKSLVTVAEVLPSLCADLSRGSTQDKDHKTTYDRYIKSLQVLKEELAASSADGFPGTGFSNDNSTDSCTK</sequence>
<protein>
    <recommendedName>
        <fullName evidence="6">HSF-type DNA-binding domain-containing protein</fullName>
    </recommendedName>
</protein>
<dbReference type="GO" id="GO:0003700">
    <property type="term" value="F:DNA-binding transcription factor activity"/>
    <property type="evidence" value="ECO:0007669"/>
    <property type="project" value="InterPro"/>
</dbReference>
<evidence type="ECO:0000313" key="7">
    <source>
        <dbReference type="EMBL" id="QLQ77849.1"/>
    </source>
</evidence>
<evidence type="ECO:0000256" key="2">
    <source>
        <dbReference type="ARBA" id="ARBA00023125"/>
    </source>
</evidence>
<dbReference type="OrthoDB" id="60033at2759"/>
<dbReference type="AlphaFoldDB" id="A0A7H9HKJ1"/>
<comment type="subcellular location">
    <subcellularLocation>
        <location evidence="1">Nucleus</location>
    </subcellularLocation>
</comment>
<comment type="similarity">
    <text evidence="4">Belongs to the HSF family.</text>
</comment>
<dbReference type="EMBL" id="CP059267">
    <property type="protein sequence ID" value="QLQ77849.1"/>
    <property type="molecule type" value="Genomic_DNA"/>
</dbReference>
<dbReference type="Gene3D" id="1.10.10.10">
    <property type="entry name" value="Winged helix-like DNA-binding domain superfamily/Winged helix DNA-binding domain"/>
    <property type="match status" value="1"/>
</dbReference>
<evidence type="ECO:0000256" key="5">
    <source>
        <dbReference type="SAM" id="MobiDB-lite"/>
    </source>
</evidence>
<dbReference type="SMART" id="SM00415">
    <property type="entry name" value="HSF"/>
    <property type="match status" value="1"/>
</dbReference>
<keyword evidence="8" id="KW-1185">Reference proteome</keyword>
<feature type="region of interest" description="Disordered" evidence="5">
    <location>
        <begin position="345"/>
        <end position="365"/>
    </location>
</feature>
<accession>A0A7H9HKJ1</accession>
<dbReference type="PANTHER" id="PTHR10015:SF409">
    <property type="entry name" value="PROTEIN MGA1"/>
    <property type="match status" value="1"/>
</dbReference>
<dbReference type="SUPFAM" id="SSF46785">
    <property type="entry name" value="Winged helix' DNA-binding domain"/>
    <property type="match status" value="1"/>
</dbReference>
<dbReference type="Proteomes" id="UP000510647">
    <property type="component" value="Chromosome 1"/>
</dbReference>
<dbReference type="PROSITE" id="PS00434">
    <property type="entry name" value="HSF_DOMAIN"/>
    <property type="match status" value="1"/>
</dbReference>
<dbReference type="InterPro" id="IPR036388">
    <property type="entry name" value="WH-like_DNA-bd_sf"/>
</dbReference>
<dbReference type="InterPro" id="IPR000232">
    <property type="entry name" value="HSF_DNA-bd"/>
</dbReference>
<evidence type="ECO:0000259" key="6">
    <source>
        <dbReference type="PROSITE" id="PS00434"/>
    </source>
</evidence>
<dbReference type="GO" id="GO:0043565">
    <property type="term" value="F:sequence-specific DNA binding"/>
    <property type="evidence" value="ECO:0007669"/>
    <property type="project" value="InterPro"/>
</dbReference>
<feature type="domain" description="HSF-type DNA-binding" evidence="6">
    <location>
        <begin position="47"/>
        <end position="71"/>
    </location>
</feature>
<dbReference type="InterPro" id="IPR036390">
    <property type="entry name" value="WH_DNA-bd_sf"/>
</dbReference>
<dbReference type="Pfam" id="PF00447">
    <property type="entry name" value="HSF_DNA-bind"/>
    <property type="match status" value="1"/>
</dbReference>
<dbReference type="PRINTS" id="PR00056">
    <property type="entry name" value="HSFDOMAIN"/>
</dbReference>
<evidence type="ECO:0000256" key="1">
    <source>
        <dbReference type="ARBA" id="ARBA00004123"/>
    </source>
</evidence>
<name>A0A7H9HKJ1_9SACH</name>
<evidence type="ECO:0000256" key="4">
    <source>
        <dbReference type="RuleBase" id="RU004020"/>
    </source>
</evidence>